<dbReference type="SUPFAM" id="SSF55008">
    <property type="entry name" value="HMA, heavy metal-associated domain"/>
    <property type="match status" value="1"/>
</dbReference>
<dbReference type="GO" id="GO:0006825">
    <property type="term" value="P:copper ion transport"/>
    <property type="evidence" value="ECO:0007669"/>
    <property type="project" value="InterPro"/>
</dbReference>
<accession>A0A2W2EI92</accession>
<dbReference type="GO" id="GO:0005507">
    <property type="term" value="F:copper ion binding"/>
    <property type="evidence" value="ECO:0007669"/>
    <property type="project" value="InterPro"/>
</dbReference>
<comment type="caution">
    <text evidence="4">The sequence shown here is derived from an EMBL/GenBank/DDBJ whole genome shotgun (WGS) entry which is preliminary data.</text>
</comment>
<dbReference type="PRINTS" id="PR00944">
    <property type="entry name" value="CUEXPORT"/>
</dbReference>
<dbReference type="NCBIfam" id="TIGR00003">
    <property type="entry name" value="copper ion binding protein"/>
    <property type="match status" value="1"/>
</dbReference>
<dbReference type="InterPro" id="IPR036163">
    <property type="entry name" value="HMA_dom_sf"/>
</dbReference>
<keyword evidence="5" id="KW-1185">Reference proteome</keyword>
<dbReference type="OrthoDB" id="9813965at2"/>
<dbReference type="Pfam" id="PF00403">
    <property type="entry name" value="HMA"/>
    <property type="match status" value="1"/>
</dbReference>
<name>A0A2W2EI92_9ACTN</name>
<reference evidence="4 5" key="1">
    <citation type="submission" date="2018-01" db="EMBL/GenBank/DDBJ databases">
        <title>Draft genome sequence of Jishengella sp. NA12.</title>
        <authorList>
            <person name="Sahin N."/>
            <person name="Ay H."/>
            <person name="Saygin H."/>
        </authorList>
    </citation>
    <scope>NUCLEOTIDE SEQUENCE [LARGE SCALE GENOMIC DNA]</scope>
    <source>
        <strain evidence="4 5">NA12</strain>
    </source>
</reference>
<evidence type="ECO:0000256" key="2">
    <source>
        <dbReference type="ARBA" id="ARBA00023008"/>
    </source>
</evidence>
<evidence type="ECO:0000313" key="5">
    <source>
        <dbReference type="Proteomes" id="UP000248924"/>
    </source>
</evidence>
<dbReference type="RefSeq" id="WP_111212787.1">
    <property type="nucleotide sequence ID" value="NZ_POTY01000023.1"/>
</dbReference>
<protein>
    <submittedName>
        <fullName evidence="4">Copper-transporting ATPase</fullName>
    </submittedName>
</protein>
<feature type="domain" description="HMA" evidence="3">
    <location>
        <begin position="2"/>
        <end position="67"/>
    </location>
</feature>
<proteinExistence type="predicted"/>
<keyword evidence="1" id="KW-0479">Metal-binding</keyword>
<evidence type="ECO:0000256" key="1">
    <source>
        <dbReference type="ARBA" id="ARBA00022723"/>
    </source>
</evidence>
<dbReference type="InterPro" id="IPR006122">
    <property type="entry name" value="HMA_Cu_ion-bd"/>
</dbReference>
<keyword evidence="2" id="KW-0186">Copper</keyword>
<dbReference type="PROSITE" id="PS50846">
    <property type="entry name" value="HMA_2"/>
    <property type="match status" value="1"/>
</dbReference>
<dbReference type="CDD" id="cd00371">
    <property type="entry name" value="HMA"/>
    <property type="match status" value="1"/>
</dbReference>
<evidence type="ECO:0000313" key="4">
    <source>
        <dbReference type="EMBL" id="PZG22033.1"/>
    </source>
</evidence>
<dbReference type="InterPro" id="IPR006121">
    <property type="entry name" value="HMA_dom"/>
</dbReference>
<dbReference type="Proteomes" id="UP000248924">
    <property type="component" value="Unassembled WGS sequence"/>
</dbReference>
<dbReference type="PROSITE" id="PS01047">
    <property type="entry name" value="HMA_1"/>
    <property type="match status" value="1"/>
</dbReference>
<dbReference type="EMBL" id="POTY01000023">
    <property type="protein sequence ID" value="PZG22033.1"/>
    <property type="molecule type" value="Genomic_DNA"/>
</dbReference>
<evidence type="ECO:0000259" key="3">
    <source>
        <dbReference type="PROSITE" id="PS50846"/>
    </source>
</evidence>
<dbReference type="Gene3D" id="3.30.70.100">
    <property type="match status" value="1"/>
</dbReference>
<dbReference type="InterPro" id="IPR000428">
    <property type="entry name" value="Cu-bd"/>
</dbReference>
<gene>
    <name evidence="4" type="ORF">C1I95_06155</name>
</gene>
<sequence>MVTTTYQVQGMTCGHCVSAVSAEVGAIPGVNEVQVDLAAGRVTVNSDQPLDDAAVRAAVDEAGYELAGA</sequence>
<dbReference type="AlphaFoldDB" id="A0A2W2EI92"/>
<dbReference type="InterPro" id="IPR017969">
    <property type="entry name" value="Heavy-metal-associated_CS"/>
</dbReference>
<organism evidence="4 5">
    <name type="scientific">Micromonospora craterilacus</name>
    <dbReference type="NCBI Taxonomy" id="1655439"/>
    <lineage>
        <taxon>Bacteria</taxon>
        <taxon>Bacillati</taxon>
        <taxon>Actinomycetota</taxon>
        <taxon>Actinomycetes</taxon>
        <taxon>Micromonosporales</taxon>
        <taxon>Micromonosporaceae</taxon>
        <taxon>Micromonospora</taxon>
    </lineage>
</organism>